<name>A0AB74UKF9_9VIRU</name>
<sequence length="152" mass="16647">MRGLTSKGELLCVFGGINNYMRIEKLDPYSWASLGSLGVSHPFGTTPEDSLQFSNTNFKTGRDDKGNYYTLTLGVFGEYNIFDPTTMSYMGKGQMAGWNGPATPMFITARQGGPPTARRFYHVTYDGGPTLSVCSLGETLYNHPLPAPARRA</sequence>
<proteinExistence type="predicted"/>
<accession>A0AB74UKF9</accession>
<dbReference type="EMBL" id="PQ287320">
    <property type="protein sequence ID" value="XHV10580.1"/>
    <property type="molecule type" value="Genomic_DNA"/>
</dbReference>
<protein>
    <submittedName>
        <fullName evidence="1">Uncharacterized protein</fullName>
    </submittedName>
</protein>
<reference evidence="1" key="1">
    <citation type="submission" date="2024-10" db="EMBL/GenBank/DDBJ databases">
        <title>Genetic diversity among independent isolates of the Dolichocephalovirinae subfamily.</title>
        <authorList>
            <person name="Ely B."/>
            <person name="Thomas Q."/>
            <person name="Mohammadi T."/>
        </authorList>
    </citation>
    <scope>NUCLEOTIDE SEQUENCE</scope>
</reference>
<gene>
    <name evidence="1" type="ORF">BL57_108</name>
</gene>
<organism evidence="1">
    <name type="scientific">Caulobacter phage BL57</name>
    <dbReference type="NCBI Taxonomy" id="3348355"/>
    <lineage>
        <taxon>Viruses</taxon>
    </lineage>
</organism>
<evidence type="ECO:0000313" key="1">
    <source>
        <dbReference type="EMBL" id="XHV10580.1"/>
    </source>
</evidence>